<evidence type="ECO:0000256" key="11">
    <source>
        <dbReference type="PIRNR" id="PIRNR006431"/>
    </source>
</evidence>
<keyword evidence="6 11" id="KW-0031">Aminopeptidase</keyword>
<comment type="catalytic activity">
    <reaction evidence="1 11 12">
        <text>Release of N-terminal proline from a peptide.</text>
        <dbReference type="EC" id="3.4.11.5"/>
    </reaction>
</comment>
<dbReference type="RefSeq" id="WP_269698484.1">
    <property type="nucleotide sequence ID" value="NZ_CP080387.1"/>
</dbReference>
<dbReference type="PANTHER" id="PTHR43722">
    <property type="entry name" value="PROLINE IMINOPEPTIDASE"/>
    <property type="match status" value="1"/>
</dbReference>
<evidence type="ECO:0000256" key="3">
    <source>
        <dbReference type="ARBA" id="ARBA00010088"/>
    </source>
</evidence>
<accession>A0ABY8RMN7</accession>
<dbReference type="PANTHER" id="PTHR43722:SF1">
    <property type="entry name" value="PROLINE IMINOPEPTIDASE"/>
    <property type="match status" value="1"/>
</dbReference>
<evidence type="ECO:0000256" key="8">
    <source>
        <dbReference type="ARBA" id="ARBA00022670"/>
    </source>
</evidence>
<dbReference type="InterPro" id="IPR000073">
    <property type="entry name" value="AB_hydrolase_1"/>
</dbReference>
<evidence type="ECO:0000256" key="9">
    <source>
        <dbReference type="ARBA" id="ARBA00022801"/>
    </source>
</evidence>
<dbReference type="PRINTS" id="PR00111">
    <property type="entry name" value="ABHYDROLASE"/>
</dbReference>
<keyword evidence="9 11" id="KW-0378">Hydrolase</keyword>
<evidence type="ECO:0000256" key="2">
    <source>
        <dbReference type="ARBA" id="ARBA00004496"/>
    </source>
</evidence>
<dbReference type="NCBIfam" id="TIGR01249">
    <property type="entry name" value="pro_imino_pep_1"/>
    <property type="match status" value="1"/>
</dbReference>
<dbReference type="Proteomes" id="UP001225611">
    <property type="component" value="Chromosome 1"/>
</dbReference>
<proteinExistence type="inferred from homology"/>
<keyword evidence="7 11" id="KW-0963">Cytoplasm</keyword>
<dbReference type="EMBL" id="CP080387">
    <property type="protein sequence ID" value="WHO08791.1"/>
    <property type="molecule type" value="Genomic_DNA"/>
</dbReference>
<keyword evidence="8 11" id="KW-0645">Protease</keyword>
<comment type="similarity">
    <text evidence="3 11 12">Belongs to the peptidase S33 family.</text>
</comment>
<keyword evidence="15" id="KW-1185">Reference proteome</keyword>
<reference evidence="14 15" key="1">
    <citation type="journal article" date="2023" name="Syst. Appl. Microbiol.">
        <title>Agrobacterium cucumeris sp. nov. isolated from crazy roots on cucumber (Cucumis sativus).</title>
        <authorList>
            <person name="Warabieda M."/>
            <person name="Kuzmanovic N."/>
            <person name="Trzcinski P."/>
            <person name="Pulawska J."/>
        </authorList>
    </citation>
    <scope>NUCLEOTIDE SEQUENCE [LARGE SCALE GENOMIC DNA]</scope>
    <source>
        <strain evidence="14 15">O132</strain>
    </source>
</reference>
<evidence type="ECO:0000256" key="7">
    <source>
        <dbReference type="ARBA" id="ARBA00022490"/>
    </source>
</evidence>
<dbReference type="EC" id="3.4.11.5" evidence="4 11"/>
<dbReference type="PRINTS" id="PR00793">
    <property type="entry name" value="PROAMNOPTASE"/>
</dbReference>
<dbReference type="InterPro" id="IPR029058">
    <property type="entry name" value="AB_hydrolase_fold"/>
</dbReference>
<dbReference type="Pfam" id="PF00561">
    <property type="entry name" value="Abhydrolase_1"/>
    <property type="match status" value="1"/>
</dbReference>
<evidence type="ECO:0000313" key="15">
    <source>
        <dbReference type="Proteomes" id="UP001225611"/>
    </source>
</evidence>
<dbReference type="Gene3D" id="3.40.50.1820">
    <property type="entry name" value="alpha/beta hydrolase"/>
    <property type="match status" value="1"/>
</dbReference>
<protein>
    <recommendedName>
        <fullName evidence="5 11">Proline iminopeptidase</fullName>
        <shortName evidence="11">PIP</shortName>
        <ecNumber evidence="4 11">3.4.11.5</ecNumber>
    </recommendedName>
    <alternativeName>
        <fullName evidence="10 11">Prolyl aminopeptidase</fullName>
    </alternativeName>
</protein>
<dbReference type="PIRSF" id="PIRSF006431">
    <property type="entry name" value="Pept_S33"/>
    <property type="match status" value="1"/>
</dbReference>
<gene>
    <name evidence="14" type="primary">pip</name>
    <name evidence="14" type="ORF">KZ699_03045</name>
</gene>
<evidence type="ECO:0000256" key="1">
    <source>
        <dbReference type="ARBA" id="ARBA00001585"/>
    </source>
</evidence>
<comment type="subcellular location">
    <subcellularLocation>
        <location evidence="2 11">Cytoplasm</location>
    </subcellularLocation>
</comment>
<dbReference type="InterPro" id="IPR005944">
    <property type="entry name" value="Pro_iminopeptidase"/>
</dbReference>
<evidence type="ECO:0000256" key="10">
    <source>
        <dbReference type="ARBA" id="ARBA00029605"/>
    </source>
</evidence>
<evidence type="ECO:0000256" key="6">
    <source>
        <dbReference type="ARBA" id="ARBA00022438"/>
    </source>
</evidence>
<evidence type="ECO:0000313" key="14">
    <source>
        <dbReference type="EMBL" id="WHO08791.1"/>
    </source>
</evidence>
<sequence length="318" mass="34719">MAEIFPEITPFETVFLEVSEGHRLHVTIAGNPAGRPAILLHGGPGSGLSATARRYFDPAHYRIIQFDQRGCGKSTPNASESLAHNTTHHLIDDMEAVRCALSLDDWLVYGSSWGATLALAYAQCHPERVRAMVLAGVTTTRQKEIDWLYKGLAMFLPQQWQRFITAIPDHLPKEDPVGAYLQLLNDPDPAIRRMAALEWHLWEAGSISAEASSAFPEKWRDGDYILTRARLCAHYFHHAAWLEDGVLLRNAGLLAGIPGMLIQGMRDLQGPPVTAYELAAAWPGSELIAIGGAGHSTGDAGMEDAIVSAIARLQIEAA</sequence>
<evidence type="ECO:0000256" key="4">
    <source>
        <dbReference type="ARBA" id="ARBA00012568"/>
    </source>
</evidence>
<evidence type="ECO:0000256" key="12">
    <source>
        <dbReference type="RuleBase" id="RU003421"/>
    </source>
</evidence>
<organism evidence="14 15">
    <name type="scientific">Agrobacterium cucumeris</name>
    <dbReference type="NCBI Taxonomy" id="2862866"/>
    <lineage>
        <taxon>Bacteria</taxon>
        <taxon>Pseudomonadati</taxon>
        <taxon>Pseudomonadota</taxon>
        <taxon>Alphaproteobacteria</taxon>
        <taxon>Hyphomicrobiales</taxon>
        <taxon>Rhizobiaceae</taxon>
        <taxon>Rhizobium/Agrobacterium group</taxon>
        <taxon>Agrobacterium</taxon>
    </lineage>
</organism>
<dbReference type="GO" id="GO:0004177">
    <property type="term" value="F:aminopeptidase activity"/>
    <property type="evidence" value="ECO:0007669"/>
    <property type="project" value="UniProtKB-KW"/>
</dbReference>
<feature type="domain" description="AB hydrolase-1" evidence="13">
    <location>
        <begin position="38"/>
        <end position="296"/>
    </location>
</feature>
<name>A0ABY8RMN7_9HYPH</name>
<dbReference type="InterPro" id="IPR002410">
    <property type="entry name" value="Peptidase_S33"/>
</dbReference>
<evidence type="ECO:0000256" key="5">
    <source>
        <dbReference type="ARBA" id="ARBA00021843"/>
    </source>
</evidence>
<evidence type="ECO:0000259" key="13">
    <source>
        <dbReference type="Pfam" id="PF00561"/>
    </source>
</evidence>
<dbReference type="SUPFAM" id="SSF53474">
    <property type="entry name" value="alpha/beta-Hydrolases"/>
    <property type="match status" value="1"/>
</dbReference>